<gene>
    <name evidence="15 19" type="primary">recB</name>
    <name evidence="19" type="ORF">H8B19_09795</name>
</gene>
<keyword evidence="12 15" id="KW-0413">Isomerase</keyword>
<comment type="subunit">
    <text evidence="15">Heterotrimer of RecB, RecC and RecD. All subunits contribute to DNA-binding. Interacts with RecA.</text>
</comment>
<evidence type="ECO:0000256" key="3">
    <source>
        <dbReference type="ARBA" id="ARBA00022741"/>
    </source>
</evidence>
<dbReference type="GO" id="GO:0000287">
    <property type="term" value="F:magnesium ion binding"/>
    <property type="evidence" value="ECO:0007669"/>
    <property type="project" value="UniProtKB-UniRule"/>
</dbReference>
<keyword evidence="1 15" id="KW-0540">Nuclease</keyword>
<dbReference type="SUPFAM" id="SSF52980">
    <property type="entry name" value="Restriction endonuclease-like"/>
    <property type="match status" value="1"/>
</dbReference>
<evidence type="ECO:0000256" key="11">
    <source>
        <dbReference type="ARBA" id="ARBA00023204"/>
    </source>
</evidence>
<dbReference type="InterPro" id="IPR000212">
    <property type="entry name" value="DNA_helicase_UvrD/REP"/>
</dbReference>
<accession>A0A8J6IV24</accession>
<dbReference type="Gene3D" id="1.10.3170.10">
    <property type="entry name" value="Recbcd, chain B, domain 2"/>
    <property type="match status" value="1"/>
</dbReference>
<evidence type="ECO:0000256" key="1">
    <source>
        <dbReference type="ARBA" id="ARBA00022722"/>
    </source>
</evidence>
<dbReference type="InterPro" id="IPR027417">
    <property type="entry name" value="P-loop_NTPase"/>
</dbReference>
<keyword evidence="8 15" id="KW-0067">ATP-binding</keyword>
<dbReference type="Gene3D" id="1.10.486.10">
    <property type="entry name" value="PCRA, domain 4"/>
    <property type="match status" value="1"/>
</dbReference>
<dbReference type="InterPro" id="IPR014017">
    <property type="entry name" value="DNA_helicase_UvrD-like_C"/>
</dbReference>
<dbReference type="CDD" id="cd22352">
    <property type="entry name" value="RecB_C-like"/>
    <property type="match status" value="1"/>
</dbReference>
<dbReference type="GO" id="GO:0003677">
    <property type="term" value="F:DNA binding"/>
    <property type="evidence" value="ECO:0007669"/>
    <property type="project" value="UniProtKB-UniRule"/>
</dbReference>
<dbReference type="NCBIfam" id="TIGR00609">
    <property type="entry name" value="recB"/>
    <property type="match status" value="1"/>
</dbReference>
<evidence type="ECO:0000256" key="14">
    <source>
        <dbReference type="ARBA" id="ARBA00048988"/>
    </source>
</evidence>
<proteinExistence type="inferred from homology"/>
<keyword evidence="6 15" id="KW-0347">Helicase</keyword>
<keyword evidence="5 15" id="KW-0378">Hydrolase</keyword>
<keyword evidence="2 15" id="KW-0479">Metal-binding</keyword>
<dbReference type="HAMAP" id="MF_01485">
    <property type="entry name" value="RecB"/>
    <property type="match status" value="1"/>
</dbReference>
<dbReference type="GO" id="GO:0043138">
    <property type="term" value="F:3'-5' DNA helicase activity"/>
    <property type="evidence" value="ECO:0007669"/>
    <property type="project" value="UniProtKB-UniRule"/>
</dbReference>
<dbReference type="RefSeq" id="WP_186506644.1">
    <property type="nucleotide sequence ID" value="NZ_JACNEP010000006.1"/>
</dbReference>
<feature type="region of interest" description="DNA-binding and helicase activity, interacts with RecC" evidence="15">
    <location>
        <begin position="1"/>
        <end position="838"/>
    </location>
</feature>
<evidence type="ECO:0000256" key="16">
    <source>
        <dbReference type="PROSITE-ProRule" id="PRU00560"/>
    </source>
</evidence>
<keyword evidence="20" id="KW-1185">Reference proteome</keyword>
<evidence type="ECO:0000256" key="12">
    <source>
        <dbReference type="ARBA" id="ARBA00023235"/>
    </source>
</evidence>
<dbReference type="GO" id="GO:0005829">
    <property type="term" value="C:cytosol"/>
    <property type="evidence" value="ECO:0007669"/>
    <property type="project" value="TreeGrafter"/>
</dbReference>
<dbReference type="EMBL" id="JACNEP010000006">
    <property type="protein sequence ID" value="MBC3766173.1"/>
    <property type="molecule type" value="Genomic_DNA"/>
</dbReference>
<feature type="binding site" evidence="15">
    <location>
        <position position="951"/>
    </location>
    <ligand>
        <name>Mg(2+)</name>
        <dbReference type="ChEBI" id="CHEBI:18420"/>
    </ligand>
</feature>
<keyword evidence="11 15" id="KW-0234">DNA repair</keyword>
<evidence type="ECO:0000256" key="6">
    <source>
        <dbReference type="ARBA" id="ARBA00022806"/>
    </source>
</evidence>
<dbReference type="AlphaFoldDB" id="A0A8J6IV24"/>
<dbReference type="EC" id="5.6.2.4" evidence="15"/>
<evidence type="ECO:0000256" key="15">
    <source>
        <dbReference type="HAMAP-Rule" id="MF_01485"/>
    </source>
</evidence>
<dbReference type="InterPro" id="IPR004586">
    <property type="entry name" value="RecB"/>
</dbReference>
<dbReference type="PROSITE" id="PS51198">
    <property type="entry name" value="UVRD_HELICASE_ATP_BIND"/>
    <property type="match status" value="1"/>
</dbReference>
<dbReference type="InterPro" id="IPR038726">
    <property type="entry name" value="PDDEXK_AddAB-type"/>
</dbReference>
<comment type="cofactor">
    <cofactor evidence="15">
        <name>Mg(2+)</name>
        <dbReference type="ChEBI" id="CHEBI:18420"/>
    </cofactor>
    <text evidence="15">Binds 1 Mg(2+) ion per subunit.</text>
</comment>
<evidence type="ECO:0000256" key="13">
    <source>
        <dbReference type="ARBA" id="ARBA00034617"/>
    </source>
</evidence>
<dbReference type="EC" id="3.1.11.5" evidence="15"/>
<dbReference type="Gene3D" id="3.40.50.300">
    <property type="entry name" value="P-loop containing nucleotide triphosphate hydrolases"/>
    <property type="match status" value="2"/>
</dbReference>
<evidence type="ECO:0000313" key="20">
    <source>
        <dbReference type="Proteomes" id="UP000601768"/>
    </source>
</evidence>
<keyword evidence="3 15" id="KW-0547">Nucleotide-binding</keyword>
<feature type="binding site" evidence="15">
    <location>
        <position position="1070"/>
    </location>
    <ligand>
        <name>Mg(2+)</name>
        <dbReference type="ChEBI" id="CHEBI:18420"/>
    </ligand>
</feature>
<dbReference type="GO" id="GO:0008854">
    <property type="term" value="F:exodeoxyribonuclease V activity"/>
    <property type="evidence" value="ECO:0007669"/>
    <property type="project" value="UniProtKB-EC"/>
</dbReference>
<evidence type="ECO:0000256" key="8">
    <source>
        <dbReference type="ARBA" id="ARBA00022840"/>
    </source>
</evidence>
<dbReference type="Pfam" id="PF13361">
    <property type="entry name" value="UvrD_C"/>
    <property type="match status" value="1"/>
</dbReference>
<dbReference type="PROSITE" id="PS51217">
    <property type="entry name" value="UVRD_HELICASE_CTER"/>
    <property type="match status" value="1"/>
</dbReference>
<comment type="miscellaneous">
    <text evidence="15">In the RecBCD complex, RecB has a slow 3'-5' helicase, an exonuclease activity and loads RecA onto ssDNA, RecD has a fast 5'-3' helicase activity, while RecC stimulates the ATPase and processivity of the RecB helicase and contributes to recognition of the Chi site.</text>
</comment>
<comment type="catalytic activity">
    <reaction evidence="15">
        <text>Exonucleolytic cleavage (in the presence of ATP) in either 5'- to 3'- or 3'- to 5'-direction to yield 5'-phosphooligonucleotides.</text>
        <dbReference type="EC" id="3.1.11.5"/>
    </reaction>
</comment>
<keyword evidence="4 15" id="KW-0227">DNA damage</keyword>
<comment type="domain">
    <text evidence="15">The C-terminal domain has nuclease activity and interacts with RecD. It interacts with RecA, facilitating its loading onto ssDNA.</text>
</comment>
<comment type="similarity">
    <text evidence="15">Belongs to the helicase family. UvrD subfamily.</text>
</comment>
<dbReference type="GO" id="GO:0000724">
    <property type="term" value="P:double-strand break repair via homologous recombination"/>
    <property type="evidence" value="ECO:0007669"/>
    <property type="project" value="UniProtKB-UniRule"/>
</dbReference>
<keyword evidence="10 15" id="KW-0238">DNA-binding</keyword>
<feature type="binding site" evidence="16">
    <location>
        <begin position="25"/>
        <end position="32"/>
    </location>
    <ligand>
        <name>ATP</name>
        <dbReference type="ChEBI" id="CHEBI:30616"/>
    </ligand>
</feature>
<dbReference type="Pfam" id="PF00580">
    <property type="entry name" value="UvrD-helicase"/>
    <property type="match status" value="1"/>
</dbReference>
<dbReference type="SUPFAM" id="SSF52540">
    <property type="entry name" value="P-loop containing nucleoside triphosphate hydrolases"/>
    <property type="match status" value="1"/>
</dbReference>
<feature type="domain" description="UvrD-like helicase C-terminal" evidence="18">
    <location>
        <begin position="475"/>
        <end position="737"/>
    </location>
</feature>
<comment type="caution">
    <text evidence="19">The sequence shown here is derived from an EMBL/GenBank/DDBJ whole genome shotgun (WGS) entry which is preliminary data.</text>
</comment>
<dbReference type="Pfam" id="PF12705">
    <property type="entry name" value="PDDEXK_1"/>
    <property type="match status" value="1"/>
</dbReference>
<comment type="catalytic activity">
    <reaction evidence="13 15">
        <text>Couples ATP hydrolysis with the unwinding of duplex DNA by translocating in the 3'-5' direction.</text>
        <dbReference type="EC" id="5.6.2.4"/>
    </reaction>
</comment>
<dbReference type="InterPro" id="IPR014016">
    <property type="entry name" value="UvrD-like_ATP-bd"/>
</dbReference>
<name>A0A8J6IV24_9ALTE</name>
<sequence>MSHQELLKPLDVQGLPLQGRHIIEASAGTGKTFNITKLYLRLLLEKQLEVQQILVVTFTKAATEELRGRIAAEIRDVLTAKRGEFELNKTEPDQSLQQQILLLEKALLHMDEAAVSTIHGFCKLALQSQPYLNGIPPNAELEADCSDLLIDSIADWLRALSASQLALLKVKDPDKFYSTYRDAIDNLIPILAPLDETQIAAKQAAYKQQLLQYLLPLTNEIEQVLVNDAAANQRKKRAAEWQRISEFLNDDMALDNEILEILCGFFRQSRKFSSDDQQALNKVTPLFDKQSGIEALMGKVYSLRKQLDDSPAYQLLCDGIEHIRNEYAKRKLDAGRLDINDLVSLLSQKLQQPDAKPLIEALAAQYPVALVDEFQDTDAEQFGIFNALYPGGNPAQALFMIGDPKQAIYRFRGGDIFTYLAARESADYRWVMDTNWRSSAQMITAYNALFLASGEQQVFGQGIDYAAVNFPPADKQKSPASNVLDANSNMQALNFIVDIAGPEQEGKKLSAADKDTARQNVVNGMVAEIAHLLNEVQLKHQPVQARDIAVLVPNAKLANIVKEALAGRNINSVYLSDRQSVYKSDEANELLLVMEGLLNPNSDGKLVSALSTRLMGGNAQQLFELQQAENDALWQFKRDEMAELRHQWDVQGFLPTMMTLLHRYFIPDAHRHERSLTNILHLLELLQKASQQFRYPAQLHNWFVQQKQLDKGGDSHEQRLESEANLIRLVTLHGSKGLEYPFVFVPFTTEISDPTKAGNSAKACLKYYDHQQQANRLSLQYDDEIVRLVKQEDAAERARLLYVAVTRAEYRCYLGVSQFDDEQHATPLGLLLNLQAGSTLVSRLEQLTAQHADMHLQFADELMQLLPANDLPIQQALPELALSEFTRKLQDKWRISSFSGLTRVSQAMRLDKKERTDTEAVPVIVQPAPDFSQLPLRFTLAKGAHAGNLLHDSLEHLDFSSRDIEHWQQALKQPMADFADEQLQAEQLIDWLQQALAAPLPALHPEQTELRLQDLSRSQTCRESEFYFSVSAPQAAALGEFLAGFRQSKHQHNPLPLPDELSGMMHGFIDLIFEHQGRYFVADYKSTHLGFALSDYHHQAIEQDMQAHFYDLQYLIYLVALHRHLEQCLPDYDPQQHLGGVYYLYLRGMHSQGREGIYARYIEPDWIAQLDALLRGNNTGSHVSASGVMAGADL</sequence>
<evidence type="ECO:0000259" key="18">
    <source>
        <dbReference type="PROSITE" id="PS51217"/>
    </source>
</evidence>
<evidence type="ECO:0000256" key="5">
    <source>
        <dbReference type="ARBA" id="ARBA00022801"/>
    </source>
</evidence>
<comment type="function">
    <text evidence="15">A helicase/nuclease that prepares dsDNA breaks (DSB) for recombinational DNA repair. Binds to DSBs and unwinds DNA via a highly rapid and processive ATP-dependent bidirectional helicase activity. Unwinds dsDNA until it encounters a Chi (crossover hotspot instigator) sequence from the 3' direction. Cuts ssDNA a few nucleotides 3' to the Chi site. The properties and activities of the enzyme are changed at Chi. The Chi-altered holoenzyme produces a long 3'-ssDNA overhang and facilitates RecA-binding to the ssDNA for homologous DNA recombination and repair. Holoenzyme degrades any linearized DNA that is unable to undergo homologous recombination. In the holoenzyme this subunit contributes ATPase, 3'-5' helicase, exonuclease activity and loads RecA onto ssDNA.</text>
</comment>
<feature type="binding site" evidence="15">
    <location>
        <position position="1083"/>
    </location>
    <ligand>
        <name>Mg(2+)</name>
        <dbReference type="ChEBI" id="CHEBI:18420"/>
    </ligand>
</feature>
<dbReference type="PANTHER" id="PTHR11070">
    <property type="entry name" value="UVRD / RECB / PCRA DNA HELICASE FAMILY MEMBER"/>
    <property type="match status" value="1"/>
</dbReference>
<comment type="catalytic activity">
    <reaction evidence="14 15">
        <text>ATP + H2O = ADP + phosphate + H(+)</text>
        <dbReference type="Rhea" id="RHEA:13065"/>
        <dbReference type="ChEBI" id="CHEBI:15377"/>
        <dbReference type="ChEBI" id="CHEBI:15378"/>
        <dbReference type="ChEBI" id="CHEBI:30616"/>
        <dbReference type="ChEBI" id="CHEBI:43474"/>
        <dbReference type="ChEBI" id="CHEBI:456216"/>
        <dbReference type="EC" id="5.6.2.4"/>
    </reaction>
</comment>
<keyword evidence="7 15" id="KW-0269">Exonuclease</keyword>
<dbReference type="Proteomes" id="UP000601768">
    <property type="component" value="Unassembled WGS sequence"/>
</dbReference>
<evidence type="ECO:0000256" key="4">
    <source>
        <dbReference type="ARBA" id="ARBA00022763"/>
    </source>
</evidence>
<evidence type="ECO:0000256" key="2">
    <source>
        <dbReference type="ARBA" id="ARBA00022723"/>
    </source>
</evidence>
<dbReference type="InterPro" id="IPR011335">
    <property type="entry name" value="Restrct_endonuc-II-like"/>
</dbReference>
<evidence type="ECO:0000259" key="17">
    <source>
        <dbReference type="PROSITE" id="PS51198"/>
    </source>
</evidence>
<dbReference type="Gene3D" id="3.90.320.10">
    <property type="match status" value="1"/>
</dbReference>
<feature type="region of interest" description="Nuclease activity, interacts with RecD and RecA" evidence="15">
    <location>
        <begin position="892"/>
        <end position="1194"/>
    </location>
</feature>
<evidence type="ECO:0000256" key="9">
    <source>
        <dbReference type="ARBA" id="ARBA00022842"/>
    </source>
</evidence>
<organism evidence="19 20">
    <name type="scientific">Neptunicella marina</name>
    <dbReference type="NCBI Taxonomy" id="2125989"/>
    <lineage>
        <taxon>Bacteria</taxon>
        <taxon>Pseudomonadati</taxon>
        <taxon>Pseudomonadota</taxon>
        <taxon>Gammaproteobacteria</taxon>
        <taxon>Alteromonadales</taxon>
        <taxon>Alteromonadaceae</taxon>
        <taxon>Neptunicella</taxon>
    </lineage>
</organism>
<dbReference type="GO" id="GO:0009338">
    <property type="term" value="C:exodeoxyribonuclease V complex"/>
    <property type="evidence" value="ECO:0007669"/>
    <property type="project" value="TreeGrafter"/>
</dbReference>
<evidence type="ECO:0000313" key="19">
    <source>
        <dbReference type="EMBL" id="MBC3766173.1"/>
    </source>
</evidence>
<dbReference type="PANTHER" id="PTHR11070:SF23">
    <property type="entry name" value="RECBCD ENZYME SUBUNIT RECB"/>
    <property type="match status" value="1"/>
</dbReference>
<keyword evidence="9 15" id="KW-0460">Magnesium</keyword>
<feature type="active site" description="For nuclease activity" evidence="15">
    <location>
        <position position="1083"/>
    </location>
</feature>
<dbReference type="GO" id="GO:0005524">
    <property type="term" value="F:ATP binding"/>
    <property type="evidence" value="ECO:0007669"/>
    <property type="project" value="UniProtKB-UniRule"/>
</dbReference>
<reference evidence="19" key="2">
    <citation type="submission" date="2020-08" db="EMBL/GenBank/DDBJ databases">
        <authorList>
            <person name="Lai Q."/>
        </authorList>
    </citation>
    <scope>NUCLEOTIDE SEQUENCE</scope>
    <source>
        <strain evidence="19">S27-2</strain>
    </source>
</reference>
<evidence type="ECO:0000256" key="7">
    <source>
        <dbReference type="ARBA" id="ARBA00022839"/>
    </source>
</evidence>
<feature type="domain" description="UvrD-like helicase ATP-binding" evidence="17">
    <location>
        <begin position="4"/>
        <end position="439"/>
    </location>
</feature>
<dbReference type="InterPro" id="IPR011604">
    <property type="entry name" value="PDDEXK-like_dom_sf"/>
</dbReference>
<evidence type="ECO:0000256" key="10">
    <source>
        <dbReference type="ARBA" id="ARBA00023125"/>
    </source>
</evidence>
<protein>
    <recommendedName>
        <fullName evidence="15">RecBCD enzyme subunit RecB</fullName>
        <ecNumber evidence="15">3.1.11.5</ecNumber>
        <ecNumber evidence="15">5.6.2.4</ecNumber>
    </recommendedName>
    <alternativeName>
        <fullName evidence="15">DNA 3'-5' helicase subunit RecB</fullName>
    </alternativeName>
    <alternativeName>
        <fullName evidence="15">Exonuclease V subunit RecB</fullName>
        <shortName evidence="15">ExoV subunit RecB</shortName>
    </alternativeName>
    <alternativeName>
        <fullName evidence="15">Helicase/nuclease RecBCD subunit RecB</fullName>
    </alternativeName>
</protein>
<comment type="domain">
    <text evidence="15">The N-terminal DNA-binding domain is a ssDNA-dependent ATPase and has ATP-dependent 3'-5' helicase function. This domain interacts with RecC.</text>
</comment>
<reference evidence="19" key="1">
    <citation type="journal article" date="2018" name="Int. J. Syst. Evol. Microbiol.">
        <title>Neptunicella marina gen. nov., sp. nov., isolated from surface seawater.</title>
        <authorList>
            <person name="Liu X."/>
            <person name="Lai Q."/>
            <person name="Du Y."/>
            <person name="Zhang X."/>
            <person name="Liu Z."/>
            <person name="Sun F."/>
            <person name="Shao Z."/>
        </authorList>
    </citation>
    <scope>NUCLEOTIDE SEQUENCE</scope>
    <source>
        <strain evidence="19">S27-2</strain>
    </source>
</reference>